<dbReference type="NCBIfam" id="TIGR02985">
    <property type="entry name" value="Sig70_bacteroi1"/>
    <property type="match status" value="1"/>
</dbReference>
<dbReference type="Pfam" id="PF08281">
    <property type="entry name" value="Sigma70_r4_2"/>
    <property type="match status" value="1"/>
</dbReference>
<dbReference type="Pfam" id="PF04542">
    <property type="entry name" value="Sigma70_r2"/>
    <property type="match status" value="1"/>
</dbReference>
<dbReference type="EMBL" id="CM001403">
    <property type="protein sequence ID" value="EHQ31164.1"/>
    <property type="molecule type" value="Genomic_DNA"/>
</dbReference>
<dbReference type="GO" id="GO:0003677">
    <property type="term" value="F:DNA binding"/>
    <property type="evidence" value="ECO:0007669"/>
    <property type="project" value="InterPro"/>
</dbReference>
<reference evidence="7" key="1">
    <citation type="submission" date="2011-09" db="EMBL/GenBank/DDBJ databases">
        <title>The permanent draft genome of Mucilaginibacter paludis DSM 18603.</title>
        <authorList>
            <consortium name="US DOE Joint Genome Institute (JGI-PGF)"/>
            <person name="Lucas S."/>
            <person name="Han J."/>
            <person name="Lapidus A."/>
            <person name="Bruce D."/>
            <person name="Goodwin L."/>
            <person name="Pitluck S."/>
            <person name="Peters L."/>
            <person name="Kyrpides N."/>
            <person name="Mavromatis K."/>
            <person name="Ivanova N."/>
            <person name="Mikhailova N."/>
            <person name="Held B."/>
            <person name="Detter J.C."/>
            <person name="Tapia R."/>
            <person name="Han C."/>
            <person name="Land M."/>
            <person name="Hauser L."/>
            <person name="Markowitz V."/>
            <person name="Cheng J.-F."/>
            <person name="Hugenholtz P."/>
            <person name="Woyke T."/>
            <person name="Wu D."/>
            <person name="Tindall B."/>
            <person name="Brambilla E."/>
            <person name="Klenk H.-P."/>
            <person name="Eisen J.A."/>
        </authorList>
    </citation>
    <scope>NUCLEOTIDE SEQUENCE [LARGE SCALE GENOMIC DNA]</scope>
    <source>
        <strain evidence="7">DSM 18603</strain>
    </source>
</reference>
<dbReference type="HOGENOM" id="CLU_047691_4_1_10"/>
<keyword evidence="8" id="KW-1185">Reference proteome</keyword>
<evidence type="ECO:0000256" key="3">
    <source>
        <dbReference type="ARBA" id="ARBA00023082"/>
    </source>
</evidence>
<keyword evidence="4" id="KW-0804">Transcription</keyword>
<keyword evidence="2" id="KW-0805">Transcription regulation</keyword>
<evidence type="ECO:0000313" key="7">
    <source>
        <dbReference type="EMBL" id="EHQ31164.1"/>
    </source>
</evidence>
<dbReference type="AlphaFoldDB" id="H1YBB0"/>
<dbReference type="GO" id="GO:0016987">
    <property type="term" value="F:sigma factor activity"/>
    <property type="evidence" value="ECO:0007669"/>
    <property type="project" value="UniProtKB-KW"/>
</dbReference>
<dbReference type="PANTHER" id="PTHR43133">
    <property type="entry name" value="RNA POLYMERASE ECF-TYPE SIGMA FACTO"/>
    <property type="match status" value="1"/>
</dbReference>
<dbReference type="NCBIfam" id="TIGR02937">
    <property type="entry name" value="sigma70-ECF"/>
    <property type="match status" value="1"/>
</dbReference>
<dbReference type="STRING" id="714943.Mucpa_7121"/>
<dbReference type="InterPro" id="IPR013249">
    <property type="entry name" value="RNA_pol_sigma70_r4_t2"/>
</dbReference>
<dbReference type="InterPro" id="IPR013325">
    <property type="entry name" value="RNA_pol_sigma_r2"/>
</dbReference>
<dbReference type="Gene3D" id="1.10.10.10">
    <property type="entry name" value="Winged helix-like DNA-binding domain superfamily/Winged helix DNA-binding domain"/>
    <property type="match status" value="1"/>
</dbReference>
<dbReference type="Proteomes" id="UP000002774">
    <property type="component" value="Chromosome"/>
</dbReference>
<dbReference type="InterPro" id="IPR014327">
    <property type="entry name" value="RNA_pol_sigma70_bacteroid"/>
</dbReference>
<dbReference type="SUPFAM" id="SSF88946">
    <property type="entry name" value="Sigma2 domain of RNA polymerase sigma factors"/>
    <property type="match status" value="1"/>
</dbReference>
<dbReference type="SUPFAM" id="SSF88659">
    <property type="entry name" value="Sigma3 and sigma4 domains of RNA polymerase sigma factors"/>
    <property type="match status" value="1"/>
</dbReference>
<feature type="domain" description="RNA polymerase sigma-70 region 2" evidence="5">
    <location>
        <begin position="30"/>
        <end position="94"/>
    </location>
</feature>
<dbReference type="PANTHER" id="PTHR43133:SF46">
    <property type="entry name" value="RNA POLYMERASE SIGMA-70 FACTOR ECF SUBFAMILY"/>
    <property type="match status" value="1"/>
</dbReference>
<feature type="domain" description="RNA polymerase sigma factor 70 region 4 type 2" evidence="6">
    <location>
        <begin position="127"/>
        <end position="178"/>
    </location>
</feature>
<dbReference type="Gene3D" id="1.10.1740.10">
    <property type="match status" value="1"/>
</dbReference>
<evidence type="ECO:0000256" key="1">
    <source>
        <dbReference type="ARBA" id="ARBA00010641"/>
    </source>
</evidence>
<dbReference type="InterPro" id="IPR007627">
    <property type="entry name" value="RNA_pol_sigma70_r2"/>
</dbReference>
<dbReference type="InterPro" id="IPR039425">
    <property type="entry name" value="RNA_pol_sigma-70-like"/>
</dbReference>
<proteinExistence type="inferred from homology"/>
<dbReference type="InterPro" id="IPR013324">
    <property type="entry name" value="RNA_pol_sigma_r3/r4-like"/>
</dbReference>
<organism evidence="7 8">
    <name type="scientific">Mucilaginibacter paludis DSM 18603</name>
    <dbReference type="NCBI Taxonomy" id="714943"/>
    <lineage>
        <taxon>Bacteria</taxon>
        <taxon>Pseudomonadati</taxon>
        <taxon>Bacteroidota</taxon>
        <taxon>Sphingobacteriia</taxon>
        <taxon>Sphingobacteriales</taxon>
        <taxon>Sphingobacteriaceae</taxon>
        <taxon>Mucilaginibacter</taxon>
    </lineage>
</organism>
<keyword evidence="3" id="KW-0731">Sigma factor</keyword>
<evidence type="ECO:0000256" key="4">
    <source>
        <dbReference type="ARBA" id="ARBA00023163"/>
    </source>
</evidence>
<dbReference type="eggNOG" id="COG1595">
    <property type="taxonomic scope" value="Bacteria"/>
</dbReference>
<evidence type="ECO:0000256" key="2">
    <source>
        <dbReference type="ARBA" id="ARBA00023015"/>
    </source>
</evidence>
<evidence type="ECO:0000259" key="6">
    <source>
        <dbReference type="Pfam" id="PF08281"/>
    </source>
</evidence>
<sequence>MSSVWNIEIENEKSLVAKIAEGNHKAFTSLFKNCYNKVYSYAMKICQSEFVAEEIVQDVFMKIWINKASLPGIENIGGYIFTMTRNQALQALKKIALETHCNAVKNLDWTELDKQTENYINYKDAKMILDKAIATLPSQQKLVYHMCHMEGMKHQEVANQLSISRLTVKVHLRQAVKTVREIVLSNTSFLFFLIVNQLFEK</sequence>
<dbReference type="GO" id="GO:0006352">
    <property type="term" value="P:DNA-templated transcription initiation"/>
    <property type="evidence" value="ECO:0007669"/>
    <property type="project" value="InterPro"/>
</dbReference>
<comment type="similarity">
    <text evidence="1">Belongs to the sigma-70 factor family. ECF subfamily.</text>
</comment>
<dbReference type="InterPro" id="IPR014284">
    <property type="entry name" value="RNA_pol_sigma-70_dom"/>
</dbReference>
<dbReference type="RefSeq" id="WP_008513413.1">
    <property type="nucleotide sequence ID" value="NZ_CM001403.1"/>
</dbReference>
<evidence type="ECO:0000259" key="5">
    <source>
        <dbReference type="Pfam" id="PF04542"/>
    </source>
</evidence>
<accession>H1YBB0</accession>
<protein>
    <submittedName>
        <fullName evidence="7">RNA polymerase, sigma-24 subunit, ECF subfamily</fullName>
    </submittedName>
</protein>
<evidence type="ECO:0000313" key="8">
    <source>
        <dbReference type="Proteomes" id="UP000002774"/>
    </source>
</evidence>
<gene>
    <name evidence="7" type="ORF">Mucpa_7121</name>
</gene>
<name>H1YBB0_9SPHI</name>
<dbReference type="InterPro" id="IPR036388">
    <property type="entry name" value="WH-like_DNA-bd_sf"/>
</dbReference>